<sequence>MKKNIEVDLELEYLRLPSRYEVLEREIAEKGLSITQIVQEVDNAKLEIQSLLKQLTYNKIGRFKIFYGISGAGKTTFLKTLTSFFTNIEIIIIPRQITIDEMPKFIIKEKTSSNNIFVFEDRDNPNESDEDLKIFFEELRVMFRQPEGQVIVIW</sequence>
<dbReference type="RefSeq" id="WP_415866282.1">
    <property type="nucleotide sequence ID" value="NZ_CP134537.1"/>
</dbReference>
<proteinExistence type="predicted"/>
<dbReference type="Proteomes" id="UP001302806">
    <property type="component" value="Chromosome"/>
</dbReference>
<accession>A0ABY9XVF4</accession>
<dbReference type="EMBL" id="CP134537">
    <property type="protein sequence ID" value="WNH09921.1"/>
    <property type="molecule type" value="Genomic_DNA"/>
</dbReference>
<reference evidence="1 2" key="1">
    <citation type="submission" date="2023-09" db="EMBL/GenBank/DDBJ databases">
        <title>Thalassobella suaedae gen. nov., sp. nov., a marine bacterium of the family Flavobacteriaceae isolated from a halophyte Suaeda japonica.</title>
        <authorList>
            <person name="Lee S.Y."/>
            <person name="Hwang C.Y."/>
        </authorList>
    </citation>
    <scope>NUCLEOTIDE SEQUENCE [LARGE SCALE GENOMIC DNA]</scope>
    <source>
        <strain evidence="1 2">HL-DH14</strain>
    </source>
</reference>
<dbReference type="InterPro" id="IPR027417">
    <property type="entry name" value="P-loop_NTPase"/>
</dbReference>
<organism evidence="1 2">
    <name type="scientific">Thalassobellus suaedae</name>
    <dbReference type="NCBI Taxonomy" id="3074124"/>
    <lineage>
        <taxon>Bacteria</taxon>
        <taxon>Pseudomonadati</taxon>
        <taxon>Bacteroidota</taxon>
        <taxon>Flavobacteriia</taxon>
        <taxon>Flavobacteriales</taxon>
        <taxon>Flavobacteriaceae</taxon>
        <taxon>Thalassobellus</taxon>
    </lineage>
</organism>
<gene>
    <name evidence="1" type="ORF">RHP51_04230</name>
</gene>
<protein>
    <submittedName>
        <fullName evidence="1">Uncharacterized protein</fullName>
    </submittedName>
</protein>
<name>A0ABY9XVF4_9FLAO</name>
<dbReference type="SUPFAM" id="SSF52540">
    <property type="entry name" value="P-loop containing nucleoside triphosphate hydrolases"/>
    <property type="match status" value="1"/>
</dbReference>
<evidence type="ECO:0000313" key="1">
    <source>
        <dbReference type="EMBL" id="WNH09921.1"/>
    </source>
</evidence>
<evidence type="ECO:0000313" key="2">
    <source>
        <dbReference type="Proteomes" id="UP001302806"/>
    </source>
</evidence>